<gene>
    <name evidence="2" type="ORF">PXEA_LOCUS8783</name>
</gene>
<organism evidence="2 3">
    <name type="scientific">Protopolystoma xenopodis</name>
    <dbReference type="NCBI Taxonomy" id="117903"/>
    <lineage>
        <taxon>Eukaryota</taxon>
        <taxon>Metazoa</taxon>
        <taxon>Spiralia</taxon>
        <taxon>Lophotrochozoa</taxon>
        <taxon>Platyhelminthes</taxon>
        <taxon>Monogenea</taxon>
        <taxon>Polyopisthocotylea</taxon>
        <taxon>Polystomatidea</taxon>
        <taxon>Polystomatidae</taxon>
        <taxon>Protopolystoma</taxon>
    </lineage>
</organism>
<proteinExistence type="predicted"/>
<sequence length="200" mass="21976">MSPQSNYTQYPTEPNGTEPKFLSNDLECHDEEEGKVGLDLTRQLEAEEHDVYRFSNTSGLTLACLLGFSFRSPINASHSIGFSSNQRRRKSFPVGIELNFDPEIQSNVVSFDDCDAELLLSVEATRCAASSVWGLAGRVSKLLAAHLASHGHAKGAGSIKFSDKLTGTCIKEYTFMPNLIIVSGLTSDYSFSLFDDFFSI</sequence>
<keyword evidence="3" id="KW-1185">Reference proteome</keyword>
<comment type="caution">
    <text evidence="2">The sequence shown here is derived from an EMBL/GenBank/DDBJ whole genome shotgun (WGS) entry which is preliminary data.</text>
</comment>
<evidence type="ECO:0000313" key="2">
    <source>
        <dbReference type="EMBL" id="VEL15343.1"/>
    </source>
</evidence>
<feature type="region of interest" description="Disordered" evidence="1">
    <location>
        <begin position="1"/>
        <end position="20"/>
    </location>
</feature>
<accession>A0A448WMF4</accession>
<feature type="compositionally biased region" description="Polar residues" evidence="1">
    <location>
        <begin position="1"/>
        <end position="15"/>
    </location>
</feature>
<evidence type="ECO:0000256" key="1">
    <source>
        <dbReference type="SAM" id="MobiDB-lite"/>
    </source>
</evidence>
<dbReference type="Proteomes" id="UP000784294">
    <property type="component" value="Unassembled WGS sequence"/>
</dbReference>
<evidence type="ECO:0000313" key="3">
    <source>
        <dbReference type="Proteomes" id="UP000784294"/>
    </source>
</evidence>
<dbReference type="AlphaFoldDB" id="A0A448WMF4"/>
<name>A0A448WMF4_9PLAT</name>
<protein>
    <submittedName>
        <fullName evidence="2">Uncharacterized protein</fullName>
    </submittedName>
</protein>
<dbReference type="EMBL" id="CAAALY010024270">
    <property type="protein sequence ID" value="VEL15343.1"/>
    <property type="molecule type" value="Genomic_DNA"/>
</dbReference>
<reference evidence="2" key="1">
    <citation type="submission" date="2018-11" db="EMBL/GenBank/DDBJ databases">
        <authorList>
            <consortium name="Pathogen Informatics"/>
        </authorList>
    </citation>
    <scope>NUCLEOTIDE SEQUENCE</scope>
</reference>